<dbReference type="AlphaFoldDB" id="A0A1I2EKD0"/>
<dbReference type="RefSeq" id="WP_010528749.1">
    <property type="nucleotide sequence ID" value="NZ_AFSL01000096.1"/>
</dbReference>
<dbReference type="PRINTS" id="PR00455">
    <property type="entry name" value="HTHTETR"/>
</dbReference>
<evidence type="ECO:0000256" key="1">
    <source>
        <dbReference type="ARBA" id="ARBA00023015"/>
    </source>
</evidence>
<dbReference type="PROSITE" id="PS00018">
    <property type="entry name" value="EF_HAND_1"/>
    <property type="match status" value="1"/>
</dbReference>
<dbReference type="EMBL" id="FONA01000023">
    <property type="protein sequence ID" value="SFE93209.1"/>
    <property type="molecule type" value="Genomic_DNA"/>
</dbReference>
<feature type="DNA-binding region" description="H-T-H motif" evidence="4">
    <location>
        <begin position="26"/>
        <end position="45"/>
    </location>
</feature>
<dbReference type="InterPro" id="IPR050624">
    <property type="entry name" value="HTH-type_Tx_Regulator"/>
</dbReference>
<dbReference type="GO" id="GO:0005509">
    <property type="term" value="F:calcium ion binding"/>
    <property type="evidence" value="ECO:0007669"/>
    <property type="project" value="InterPro"/>
</dbReference>
<accession>A0A1I2EKD0</accession>
<keyword evidence="1" id="KW-0805">Transcription regulation</keyword>
<dbReference type="InterPro" id="IPR002048">
    <property type="entry name" value="EF_hand_dom"/>
</dbReference>
<dbReference type="eggNOG" id="COG1309">
    <property type="taxonomic scope" value="Bacteria"/>
</dbReference>
<feature type="domain" description="EF-hand" evidence="5">
    <location>
        <begin position="67"/>
        <end position="90"/>
    </location>
</feature>
<dbReference type="GO" id="GO:0003677">
    <property type="term" value="F:DNA binding"/>
    <property type="evidence" value="ECO:0007669"/>
    <property type="project" value="UniProtKB-UniRule"/>
</dbReference>
<evidence type="ECO:0000256" key="3">
    <source>
        <dbReference type="ARBA" id="ARBA00023163"/>
    </source>
</evidence>
<keyword evidence="3" id="KW-0804">Transcription</keyword>
<dbReference type="InterPro" id="IPR018247">
    <property type="entry name" value="EF_Hand_1_Ca_BS"/>
</dbReference>
<dbReference type="InterPro" id="IPR001647">
    <property type="entry name" value="HTH_TetR"/>
</dbReference>
<keyword evidence="2 4" id="KW-0238">DNA-binding</keyword>
<dbReference type="PROSITE" id="PS50977">
    <property type="entry name" value="HTH_TETR_2"/>
    <property type="match status" value="1"/>
</dbReference>
<dbReference type="PROSITE" id="PS50222">
    <property type="entry name" value="EF_HAND_2"/>
    <property type="match status" value="1"/>
</dbReference>
<name>A0A1I2EKD0_9BACT</name>
<reference evidence="7 8" key="1">
    <citation type="submission" date="2016-10" db="EMBL/GenBank/DDBJ databases">
        <authorList>
            <person name="de Groot N.N."/>
        </authorList>
    </citation>
    <scope>NUCLEOTIDE SEQUENCE [LARGE SCALE GENOMIC DNA]</scope>
    <source>
        <strain evidence="7 8">DSM 19012</strain>
    </source>
</reference>
<dbReference type="SUPFAM" id="SSF46689">
    <property type="entry name" value="Homeodomain-like"/>
    <property type="match status" value="1"/>
</dbReference>
<proteinExistence type="predicted"/>
<dbReference type="STRING" id="385682.SAMN05444380_12310"/>
<evidence type="ECO:0000313" key="7">
    <source>
        <dbReference type="EMBL" id="SFE93209.1"/>
    </source>
</evidence>
<dbReference type="InterPro" id="IPR023772">
    <property type="entry name" value="DNA-bd_HTH_TetR-type_CS"/>
</dbReference>
<dbReference type="InterPro" id="IPR009057">
    <property type="entry name" value="Homeodomain-like_sf"/>
</dbReference>
<dbReference type="PANTHER" id="PTHR43479">
    <property type="entry name" value="ACREF/ENVCD OPERON REPRESSOR-RELATED"/>
    <property type="match status" value="1"/>
</dbReference>
<dbReference type="FunFam" id="1.10.10.60:FF:000141">
    <property type="entry name" value="TetR family transcriptional regulator"/>
    <property type="match status" value="1"/>
</dbReference>
<keyword evidence="8" id="KW-1185">Reference proteome</keyword>
<organism evidence="7 8">
    <name type="scientific">Thermophagus xiamenensis</name>
    <dbReference type="NCBI Taxonomy" id="385682"/>
    <lineage>
        <taxon>Bacteria</taxon>
        <taxon>Pseudomonadati</taxon>
        <taxon>Bacteroidota</taxon>
        <taxon>Bacteroidia</taxon>
        <taxon>Marinilabiliales</taxon>
        <taxon>Marinilabiliaceae</taxon>
        <taxon>Thermophagus</taxon>
    </lineage>
</organism>
<evidence type="ECO:0000256" key="4">
    <source>
        <dbReference type="PROSITE-ProRule" id="PRU00335"/>
    </source>
</evidence>
<evidence type="ECO:0000313" key="8">
    <source>
        <dbReference type="Proteomes" id="UP000181976"/>
    </source>
</evidence>
<evidence type="ECO:0000259" key="6">
    <source>
        <dbReference type="PROSITE" id="PS50977"/>
    </source>
</evidence>
<dbReference type="Gene3D" id="1.10.357.10">
    <property type="entry name" value="Tetracycline Repressor, domain 2"/>
    <property type="match status" value="1"/>
</dbReference>
<dbReference type="Proteomes" id="UP000181976">
    <property type="component" value="Unassembled WGS sequence"/>
</dbReference>
<sequence>MKKNKKVRILESALRLFAQKGYHASTIEEIAKAAGVAKGSVYNYFESKESLLKALIFETIVEAVEWMDSDHDGVITEEEFFRVIQKSKKWLIKNREFLILYYSIVTQPKVNAILEKELWQILEPHMKKAEAFFRHRGFTDPVAELRFFFSMLDGISVNYVVDPHNFPLDYAVDRLIKYYEGLLKKMSPKDKN</sequence>
<dbReference type="PROSITE" id="PS01081">
    <property type="entry name" value="HTH_TETR_1"/>
    <property type="match status" value="1"/>
</dbReference>
<feature type="domain" description="HTH tetR-type" evidence="6">
    <location>
        <begin position="3"/>
        <end position="63"/>
    </location>
</feature>
<dbReference type="InParanoid" id="A0A1I2EKD0"/>
<dbReference type="Pfam" id="PF00440">
    <property type="entry name" value="TetR_N"/>
    <property type="match status" value="1"/>
</dbReference>
<evidence type="ECO:0000259" key="5">
    <source>
        <dbReference type="PROSITE" id="PS50222"/>
    </source>
</evidence>
<dbReference type="PANTHER" id="PTHR43479:SF11">
    <property type="entry name" value="ACREF_ENVCD OPERON REPRESSOR-RELATED"/>
    <property type="match status" value="1"/>
</dbReference>
<protein>
    <submittedName>
        <fullName evidence="7">Transcriptional regulator, TetR family</fullName>
    </submittedName>
</protein>
<dbReference type="OrthoDB" id="9787680at2"/>
<evidence type="ECO:0000256" key="2">
    <source>
        <dbReference type="ARBA" id="ARBA00023125"/>
    </source>
</evidence>
<gene>
    <name evidence="7" type="ORF">SAMN05444380_12310</name>
</gene>